<dbReference type="AlphaFoldDB" id="A0A1N6TSI3"/>
<dbReference type="Proteomes" id="UP000186096">
    <property type="component" value="Unassembled WGS sequence"/>
</dbReference>
<reference evidence="4" key="1">
    <citation type="submission" date="2017-01" db="EMBL/GenBank/DDBJ databases">
        <authorList>
            <person name="Varghese N."/>
            <person name="Submissions S."/>
        </authorList>
    </citation>
    <scope>NUCLEOTIDE SEQUENCE [LARGE SCALE GENOMIC DNA]</scope>
    <source>
        <strain evidence="4">ATCC 12950</strain>
    </source>
</reference>
<dbReference type="RefSeq" id="WP_076433052.1">
    <property type="nucleotide sequence ID" value="NZ_JBIAUA010000004.1"/>
</dbReference>
<keyword evidence="2" id="KW-0812">Transmembrane</keyword>
<feature type="coiled-coil region" evidence="1">
    <location>
        <begin position="92"/>
        <end position="130"/>
    </location>
</feature>
<evidence type="ECO:0000256" key="2">
    <source>
        <dbReference type="SAM" id="Phobius"/>
    </source>
</evidence>
<gene>
    <name evidence="3" type="ORF">SAMN05421833_102465</name>
</gene>
<keyword evidence="2" id="KW-0472">Membrane</keyword>
<sequence>MVGLILIFIIVAGFLGTVASFAWAWADSLDVPPAIVIGAALAIVIGAFIAWAVADSRRLNRRVQQADEDPGERLRERIHNVNQAFGDAAALMDELRRDLEAQQAARESLLEEAERQQRLLNLNKDEAENIRRILVGETKATILAERRREWMFFGLGFVASAVASIPIGIWVNHIS</sequence>
<dbReference type="EMBL" id="FTNI01000002">
    <property type="protein sequence ID" value="SIQ56322.1"/>
    <property type="molecule type" value="Genomic_DNA"/>
</dbReference>
<feature type="transmembrane region" description="Helical" evidence="2">
    <location>
        <begin position="150"/>
        <end position="171"/>
    </location>
</feature>
<keyword evidence="1" id="KW-0175">Coiled coil</keyword>
<accession>A0A1N6TSI3</accession>
<keyword evidence="4" id="KW-1185">Reference proteome</keyword>
<evidence type="ECO:0000256" key="1">
    <source>
        <dbReference type="SAM" id="Coils"/>
    </source>
</evidence>
<name>A0A1N6TSI3_9ACTN</name>
<protein>
    <submittedName>
        <fullName evidence="3">Uncharacterized protein</fullName>
    </submittedName>
</protein>
<organism evidence="3 4">
    <name type="scientific">Microbispora rosea</name>
    <dbReference type="NCBI Taxonomy" id="58117"/>
    <lineage>
        <taxon>Bacteria</taxon>
        <taxon>Bacillati</taxon>
        <taxon>Actinomycetota</taxon>
        <taxon>Actinomycetes</taxon>
        <taxon>Streptosporangiales</taxon>
        <taxon>Streptosporangiaceae</taxon>
        <taxon>Microbispora</taxon>
    </lineage>
</organism>
<feature type="transmembrane region" description="Helical" evidence="2">
    <location>
        <begin position="34"/>
        <end position="54"/>
    </location>
</feature>
<evidence type="ECO:0000313" key="3">
    <source>
        <dbReference type="EMBL" id="SIQ56322.1"/>
    </source>
</evidence>
<evidence type="ECO:0000313" key="4">
    <source>
        <dbReference type="Proteomes" id="UP000186096"/>
    </source>
</evidence>
<keyword evidence="2" id="KW-1133">Transmembrane helix</keyword>
<proteinExistence type="predicted"/>